<reference evidence="3" key="1">
    <citation type="submission" date="2018-09" db="EMBL/GenBank/DDBJ databases">
        <authorList>
            <person name="Zhu H."/>
        </authorList>
    </citation>
    <scope>NUCLEOTIDE SEQUENCE [LARGE SCALE GENOMIC DNA]</scope>
    <source>
        <strain evidence="3">K1R23-30</strain>
    </source>
</reference>
<proteinExistence type="predicted"/>
<organism evidence="2 3">
    <name type="scientific">Noviherbaspirillum saxi</name>
    <dbReference type="NCBI Taxonomy" id="2320863"/>
    <lineage>
        <taxon>Bacteria</taxon>
        <taxon>Pseudomonadati</taxon>
        <taxon>Pseudomonadota</taxon>
        <taxon>Betaproteobacteria</taxon>
        <taxon>Burkholderiales</taxon>
        <taxon>Oxalobacteraceae</taxon>
        <taxon>Noviherbaspirillum</taxon>
    </lineage>
</organism>
<dbReference type="SUPFAM" id="SSF53850">
    <property type="entry name" value="Periplasmic binding protein-like II"/>
    <property type="match status" value="1"/>
</dbReference>
<feature type="signal peptide" evidence="1">
    <location>
        <begin position="1"/>
        <end position="37"/>
    </location>
</feature>
<dbReference type="EMBL" id="QYUO01000001">
    <property type="protein sequence ID" value="RJF99810.1"/>
    <property type="molecule type" value="Genomic_DNA"/>
</dbReference>
<feature type="chain" id="PRO_5017375878" evidence="1">
    <location>
        <begin position="38"/>
        <end position="268"/>
    </location>
</feature>
<comment type="caution">
    <text evidence="2">The sequence shown here is derived from an EMBL/GenBank/DDBJ whole genome shotgun (WGS) entry which is preliminary data.</text>
</comment>
<keyword evidence="1" id="KW-0732">Signal</keyword>
<dbReference type="Gene3D" id="3.40.190.10">
    <property type="entry name" value="Periplasmic binding protein-like II"/>
    <property type="match status" value="2"/>
</dbReference>
<keyword evidence="3" id="KW-1185">Reference proteome</keyword>
<evidence type="ECO:0000313" key="3">
    <source>
        <dbReference type="Proteomes" id="UP000265955"/>
    </source>
</evidence>
<name>A0A3A3FW04_9BURK</name>
<protein>
    <submittedName>
        <fullName evidence="2">ABC transporter substrate-binding protein</fullName>
    </submittedName>
</protein>
<evidence type="ECO:0000256" key="1">
    <source>
        <dbReference type="SAM" id="SignalP"/>
    </source>
</evidence>
<sequence length="268" mass="29850">MYSIRSFIMAAIAPQRRRRQIQALIAAASLMAASVFAAPATPLIDLQIGVGLTKPPYILGPGAGGMEYEIADKALEAAGYRMVAQHLPPARALALLRVRRLDGMLSVAEGIGGENYFSEPYLHYQNAAISLRSRGIRLRGMDDLRLYSVAAFQNASLILGDEFRSAIARHPDYKEYPQQLTQNKLLFTGRVDVVIGDRLIFRYLSRQLESPINVQQALTYHPLFPPSPRMAAFRDPVVRNAFNAGLKTIRHNGTYGAILKKYQDYMQP</sequence>
<accession>A0A3A3FW04</accession>
<dbReference type="Proteomes" id="UP000265955">
    <property type="component" value="Unassembled WGS sequence"/>
</dbReference>
<gene>
    <name evidence="2" type="ORF">D3871_15740</name>
</gene>
<evidence type="ECO:0000313" key="2">
    <source>
        <dbReference type="EMBL" id="RJF99810.1"/>
    </source>
</evidence>
<dbReference type="AlphaFoldDB" id="A0A3A3FW04"/>